<evidence type="ECO:0000313" key="2">
    <source>
        <dbReference type="EMBL" id="MFG6415437.1"/>
    </source>
</evidence>
<gene>
    <name evidence="2" type="ORF">ACG02S_16190</name>
</gene>
<organism evidence="2 3">
    <name type="scientific">Pelomonas dachongensis</name>
    <dbReference type="NCBI Taxonomy" id="3299029"/>
    <lineage>
        <taxon>Bacteria</taxon>
        <taxon>Pseudomonadati</taxon>
        <taxon>Pseudomonadota</taxon>
        <taxon>Betaproteobacteria</taxon>
        <taxon>Burkholderiales</taxon>
        <taxon>Sphaerotilaceae</taxon>
        <taxon>Roseateles</taxon>
    </lineage>
</organism>
<sequence length="96" mass="10380">MNDGFGHEVPPRHAQQTHRQVSRYCVVIDAADGPRARLLLADRTPVAEFDAGTEEVTELIKTARASTGATGPEWDRALAGHTPAQRAAATVYELDV</sequence>
<proteinExistence type="predicted"/>
<keyword evidence="3" id="KW-1185">Reference proteome</keyword>
<feature type="region of interest" description="Disordered" evidence="1">
    <location>
        <begin position="1"/>
        <end position="20"/>
    </location>
</feature>
<protein>
    <submittedName>
        <fullName evidence="2">Uncharacterized protein</fullName>
    </submittedName>
</protein>
<comment type="caution">
    <text evidence="2">The sequence shown here is derived from an EMBL/GenBank/DDBJ whole genome shotgun (WGS) entry which is preliminary data.</text>
</comment>
<evidence type="ECO:0000313" key="3">
    <source>
        <dbReference type="Proteomes" id="UP001606300"/>
    </source>
</evidence>
<evidence type="ECO:0000256" key="1">
    <source>
        <dbReference type="SAM" id="MobiDB-lite"/>
    </source>
</evidence>
<accession>A0ABW7EPK9</accession>
<dbReference type="Proteomes" id="UP001606300">
    <property type="component" value="Unassembled WGS sequence"/>
</dbReference>
<reference evidence="2 3" key="1">
    <citation type="submission" date="2024-09" db="EMBL/GenBank/DDBJ databases">
        <title>Novel species of the genus Pelomonas and Roseateles isolated from streams.</title>
        <authorList>
            <person name="Lu H."/>
        </authorList>
    </citation>
    <scope>NUCLEOTIDE SEQUENCE [LARGE SCALE GENOMIC DNA]</scope>
    <source>
        <strain evidence="2 3">DC23W</strain>
    </source>
</reference>
<name>A0ABW7EPK9_9BURK</name>
<feature type="compositionally biased region" description="Basic and acidic residues" evidence="1">
    <location>
        <begin position="1"/>
        <end position="11"/>
    </location>
</feature>
<dbReference type="EMBL" id="JBIGHY010000005">
    <property type="protein sequence ID" value="MFG6415437.1"/>
    <property type="molecule type" value="Genomic_DNA"/>
</dbReference>
<dbReference type="RefSeq" id="WP_394471499.1">
    <property type="nucleotide sequence ID" value="NZ_JBIGHY010000005.1"/>
</dbReference>